<dbReference type="PANTHER" id="PTHR35342">
    <property type="entry name" value="TRICARBOXYLIC TRANSPORT PROTEIN"/>
    <property type="match status" value="1"/>
</dbReference>
<sequence>VWEGISTGIATAVDPINLCWVVIGCVSGTFIGMLPGLGPITAIALMIPISYGLDPAAGLIMMAGVYYGAVFGGSTSSILINAPGVASTVATSFDGYPMARAGQAGRALAIAAYSSFVGGSLGAIALLLFASSLAAIAIQFQSPDYALILVIALSSVAAFADRGQILTSLIAAVIGLMLGTIGTDPSAGVQRFTFGQLDLLDGIPFILLAMATFALAEAFRMTTDRSEGPIPSPG</sequence>
<evidence type="ECO:0000259" key="2">
    <source>
        <dbReference type="Pfam" id="PF01970"/>
    </source>
</evidence>
<dbReference type="AlphaFoldDB" id="A0A381S1C0"/>
<feature type="transmembrane region" description="Helical" evidence="1">
    <location>
        <begin position="144"/>
        <end position="160"/>
    </location>
</feature>
<keyword evidence="1" id="KW-0812">Transmembrane</keyword>
<organism evidence="3">
    <name type="scientific">marine metagenome</name>
    <dbReference type="NCBI Taxonomy" id="408172"/>
    <lineage>
        <taxon>unclassified sequences</taxon>
        <taxon>metagenomes</taxon>
        <taxon>ecological metagenomes</taxon>
    </lineage>
</organism>
<name>A0A381S1C0_9ZZZZ</name>
<dbReference type="PANTHER" id="PTHR35342:SF5">
    <property type="entry name" value="TRICARBOXYLIC TRANSPORT PROTEIN"/>
    <property type="match status" value="1"/>
</dbReference>
<dbReference type="InterPro" id="IPR002823">
    <property type="entry name" value="DUF112_TM"/>
</dbReference>
<proteinExistence type="predicted"/>
<feature type="domain" description="DUF112" evidence="2">
    <location>
        <begin position="18"/>
        <end position="226"/>
    </location>
</feature>
<protein>
    <recommendedName>
        <fullName evidence="2">DUF112 domain-containing protein</fullName>
    </recommendedName>
</protein>
<feature type="transmembrane region" description="Helical" evidence="1">
    <location>
        <begin position="165"/>
        <end position="182"/>
    </location>
</feature>
<keyword evidence="1" id="KW-0472">Membrane</keyword>
<dbReference type="EMBL" id="UINC01002478">
    <property type="protein sequence ID" value="SUZ97108.1"/>
    <property type="molecule type" value="Genomic_DNA"/>
</dbReference>
<feature type="non-terminal residue" evidence="3">
    <location>
        <position position="1"/>
    </location>
</feature>
<dbReference type="Pfam" id="PF01970">
    <property type="entry name" value="TctA"/>
    <property type="match status" value="1"/>
</dbReference>
<gene>
    <name evidence="3" type="ORF">METZ01_LOCUS49962</name>
</gene>
<feature type="transmembrane region" description="Helical" evidence="1">
    <location>
        <begin position="52"/>
        <end position="72"/>
    </location>
</feature>
<accession>A0A381S1C0</accession>
<feature type="transmembrane region" description="Helical" evidence="1">
    <location>
        <begin position="202"/>
        <end position="219"/>
    </location>
</feature>
<feature type="transmembrane region" description="Helical" evidence="1">
    <location>
        <begin position="108"/>
        <end position="138"/>
    </location>
</feature>
<evidence type="ECO:0000313" key="3">
    <source>
        <dbReference type="EMBL" id="SUZ97108.1"/>
    </source>
</evidence>
<evidence type="ECO:0000256" key="1">
    <source>
        <dbReference type="SAM" id="Phobius"/>
    </source>
</evidence>
<feature type="transmembrane region" description="Helical" evidence="1">
    <location>
        <begin position="20"/>
        <end position="45"/>
    </location>
</feature>
<keyword evidence="1" id="KW-1133">Transmembrane helix</keyword>
<reference evidence="3" key="1">
    <citation type="submission" date="2018-05" db="EMBL/GenBank/DDBJ databases">
        <authorList>
            <person name="Lanie J.A."/>
            <person name="Ng W.-L."/>
            <person name="Kazmierczak K.M."/>
            <person name="Andrzejewski T.M."/>
            <person name="Davidsen T.M."/>
            <person name="Wayne K.J."/>
            <person name="Tettelin H."/>
            <person name="Glass J.I."/>
            <person name="Rusch D."/>
            <person name="Podicherti R."/>
            <person name="Tsui H.-C.T."/>
            <person name="Winkler M.E."/>
        </authorList>
    </citation>
    <scope>NUCLEOTIDE SEQUENCE</scope>
</reference>